<organism evidence="1 2">
    <name type="scientific">Thermosipho affectus</name>
    <dbReference type="NCBI Taxonomy" id="660294"/>
    <lineage>
        <taxon>Bacteria</taxon>
        <taxon>Thermotogati</taxon>
        <taxon>Thermotogota</taxon>
        <taxon>Thermotogae</taxon>
        <taxon>Thermotogales</taxon>
        <taxon>Fervidobacteriaceae</taxon>
        <taxon>Thermosipho</taxon>
    </lineage>
</organism>
<evidence type="ECO:0000313" key="2">
    <source>
        <dbReference type="Proteomes" id="UP000242616"/>
    </source>
</evidence>
<dbReference type="SUPFAM" id="SSF109604">
    <property type="entry name" value="HD-domain/PDEase-like"/>
    <property type="match status" value="1"/>
</dbReference>
<reference evidence="1 2" key="1">
    <citation type="submission" date="2015-06" db="EMBL/GenBank/DDBJ databases">
        <title>Genome sequencing of Thermotogales isolates from hydrothermal vents.</title>
        <authorList>
            <person name="Haverkamp T.H."/>
            <person name="Kublanov I.V."/>
            <person name="Nesbo C.L."/>
        </authorList>
    </citation>
    <scope>NUCLEOTIDE SEQUENCE [LARGE SCALE GENOMIC DNA]</scope>
    <source>
        <strain evidence="2">ik275mar</strain>
    </source>
</reference>
<gene>
    <name evidence="1" type="ORF">XJ44_06375</name>
</gene>
<protein>
    <submittedName>
        <fullName evidence="1">Phosphohydrolase</fullName>
    </submittedName>
</protein>
<dbReference type="EMBL" id="LBFC01000021">
    <property type="protein sequence ID" value="ONN26916.1"/>
    <property type="molecule type" value="Genomic_DNA"/>
</dbReference>
<evidence type="ECO:0000313" key="1">
    <source>
        <dbReference type="EMBL" id="ONN26916.1"/>
    </source>
</evidence>
<dbReference type="InterPro" id="IPR003607">
    <property type="entry name" value="HD/PDEase_dom"/>
</dbReference>
<proteinExistence type="predicted"/>
<sequence>MGIGKLIFMMGNLFTIQRWNNKPAVVKFSEADNAYSTLLISFALREYYNMEIEKAVKWRMSRILPKLVLSDVSLELKERVERLSPDVWEKVRDKAFKDLYNIVEKDQLDNLTDEKFEPIDKFADIYTSFFEAKVNDKVFDFKKPILELEEKLNKYNNNFPDDIPKIFFSIALNMVSMVRWNRIYRNIKTTVAGHSFIVVAISFIIAKLLNLEKDSVENIIKRALLHDLPEAFTGDVITPTKKKTKELDMLVSMVEKEMFNEWLKENPKISYLKKYENMVSDPFSTFEGQIVRIADYFAALLECSLEIFSGNKEITFRNVFFDLKKHLKTFEKLDLGEWIDEIEDIVF</sequence>
<name>A0ABX3IGF6_9BACT</name>
<dbReference type="Proteomes" id="UP000242616">
    <property type="component" value="Unassembled WGS sequence"/>
</dbReference>
<dbReference type="CDD" id="cd00077">
    <property type="entry name" value="HDc"/>
    <property type="match status" value="1"/>
</dbReference>
<dbReference type="Gene3D" id="1.10.3210.10">
    <property type="entry name" value="Hypothetical protein af1432"/>
    <property type="match status" value="2"/>
</dbReference>
<dbReference type="Pfam" id="PF12917">
    <property type="entry name" value="YfbR-like"/>
    <property type="match status" value="1"/>
</dbReference>
<keyword evidence="2" id="KW-1185">Reference proteome</keyword>
<accession>A0ABX3IGF6</accession>
<comment type="caution">
    <text evidence="1">The sequence shown here is derived from an EMBL/GenBank/DDBJ whole genome shotgun (WGS) entry which is preliminary data.</text>
</comment>